<dbReference type="PANTHER" id="PTHR45033:SF3">
    <property type="entry name" value="DEHYDROGENASE, PUTATIVE (AFU_ORTHOLOGUE AFUA_2G13270)-RELATED"/>
    <property type="match status" value="1"/>
</dbReference>
<comment type="caution">
    <text evidence="2">The sequence shown here is derived from an EMBL/GenBank/DDBJ whole genome shotgun (WGS) entry which is preliminary data.</text>
</comment>
<name>A0ABU5J0T5_9BACI</name>
<dbReference type="Gene3D" id="3.90.180.10">
    <property type="entry name" value="Medium-chain alcohol dehydrogenases, catalytic domain"/>
    <property type="match status" value="1"/>
</dbReference>
<dbReference type="SUPFAM" id="SSF50129">
    <property type="entry name" value="GroES-like"/>
    <property type="match status" value="1"/>
</dbReference>
<evidence type="ECO:0000313" key="2">
    <source>
        <dbReference type="EMBL" id="MDZ5473004.1"/>
    </source>
</evidence>
<dbReference type="RefSeq" id="WP_322447306.1">
    <property type="nucleotide sequence ID" value="NZ_JAXOFX010000010.1"/>
</dbReference>
<proteinExistence type="predicted"/>
<dbReference type="InterPro" id="IPR013149">
    <property type="entry name" value="ADH-like_C"/>
</dbReference>
<reference evidence="2 3" key="1">
    <citation type="submission" date="2023-11" db="EMBL/GenBank/DDBJ databases">
        <title>Bacillus jintuensis, isolated from a mudflat on the Beibu Gulf coast.</title>
        <authorList>
            <person name="Li M."/>
        </authorList>
    </citation>
    <scope>NUCLEOTIDE SEQUENCE [LARGE SCALE GENOMIC DNA]</scope>
    <source>
        <strain evidence="2 3">31A1R</strain>
    </source>
</reference>
<dbReference type="InterPro" id="IPR052711">
    <property type="entry name" value="Zinc_ADH-like"/>
</dbReference>
<evidence type="ECO:0000259" key="1">
    <source>
        <dbReference type="SMART" id="SM00829"/>
    </source>
</evidence>
<dbReference type="EMBL" id="JAXOFX010000010">
    <property type="protein sequence ID" value="MDZ5473004.1"/>
    <property type="molecule type" value="Genomic_DNA"/>
</dbReference>
<organism evidence="2 3">
    <name type="scientific">Robertmurraya mangrovi</name>
    <dbReference type="NCBI Taxonomy" id="3098077"/>
    <lineage>
        <taxon>Bacteria</taxon>
        <taxon>Bacillati</taxon>
        <taxon>Bacillota</taxon>
        <taxon>Bacilli</taxon>
        <taxon>Bacillales</taxon>
        <taxon>Bacillaceae</taxon>
        <taxon>Robertmurraya</taxon>
    </lineage>
</organism>
<dbReference type="SUPFAM" id="SSF51735">
    <property type="entry name" value="NAD(P)-binding Rossmann-fold domains"/>
    <property type="match status" value="1"/>
</dbReference>
<dbReference type="InterPro" id="IPR020843">
    <property type="entry name" value="ER"/>
</dbReference>
<dbReference type="Proteomes" id="UP001290455">
    <property type="component" value="Unassembled WGS sequence"/>
</dbReference>
<protein>
    <submittedName>
        <fullName evidence="2">Zinc-binding dehydrogenase</fullName>
    </submittedName>
</protein>
<sequence length="329" mass="35669">MFAVTVNPKVENSISIKEVPVPTMNAGEVLIQLKSAALNHRDIFINRSPSWASDWKELIAGGDGAGVIIDMAPDVTEWQIGDEVMLNPFIEEDEASLKFLGGPSDGTFAQFLNVPANKLFKKPSYLTFEEAAAIPLALSTAWGTVVTQGKIKEGETVLIQGIGGGVALFCLQLAVAKGAKVYVTSGSDEKIKEAIKLGALAGVNYKTEDVIERVLELTNQRGVDVAIDSNGKESIHKSAKIIAEGGRLLVFGSTTGSIGKEIPALSYYVETGMVTHEELEDALQFYFQHKMKPMISERRFTLSTIKEAYLELSEAKQFGKVVINIEGEQ</sequence>
<accession>A0ABU5J0T5</accession>
<dbReference type="Pfam" id="PF08240">
    <property type="entry name" value="ADH_N"/>
    <property type="match status" value="1"/>
</dbReference>
<keyword evidence="3" id="KW-1185">Reference proteome</keyword>
<feature type="domain" description="Enoyl reductase (ER)" evidence="1">
    <location>
        <begin position="9"/>
        <end position="323"/>
    </location>
</feature>
<evidence type="ECO:0000313" key="3">
    <source>
        <dbReference type="Proteomes" id="UP001290455"/>
    </source>
</evidence>
<gene>
    <name evidence="2" type="ORF">SM124_14900</name>
</gene>
<dbReference type="InterPro" id="IPR036291">
    <property type="entry name" value="NAD(P)-bd_dom_sf"/>
</dbReference>
<dbReference type="Pfam" id="PF00107">
    <property type="entry name" value="ADH_zinc_N"/>
    <property type="match status" value="1"/>
</dbReference>
<dbReference type="SMART" id="SM00829">
    <property type="entry name" value="PKS_ER"/>
    <property type="match status" value="1"/>
</dbReference>
<dbReference type="InterPro" id="IPR011032">
    <property type="entry name" value="GroES-like_sf"/>
</dbReference>
<dbReference type="PANTHER" id="PTHR45033">
    <property type="match status" value="1"/>
</dbReference>
<dbReference type="InterPro" id="IPR013154">
    <property type="entry name" value="ADH-like_N"/>
</dbReference>